<name>C3MEA8_SINFN</name>
<organism evidence="1 2">
    <name type="scientific">Sinorhizobium fredii (strain NBRC 101917 / NGR234)</name>
    <dbReference type="NCBI Taxonomy" id="394"/>
    <lineage>
        <taxon>Bacteria</taxon>
        <taxon>Pseudomonadati</taxon>
        <taxon>Pseudomonadota</taxon>
        <taxon>Alphaproteobacteria</taxon>
        <taxon>Hyphomicrobiales</taxon>
        <taxon>Rhizobiaceae</taxon>
        <taxon>Sinorhizobium/Ensifer group</taxon>
        <taxon>Sinorhizobium</taxon>
    </lineage>
</organism>
<dbReference type="EMBL" id="CP001389">
    <property type="protein sequence ID" value="ACP25777.1"/>
    <property type="molecule type" value="Genomic_DNA"/>
</dbReference>
<dbReference type="STRING" id="394.NGR_c20140"/>
<evidence type="ECO:0000313" key="2">
    <source>
        <dbReference type="Proteomes" id="UP000001054"/>
    </source>
</evidence>
<protein>
    <submittedName>
        <fullName evidence="1">Uncharacterized protein</fullName>
    </submittedName>
</protein>
<keyword evidence="2" id="KW-1185">Reference proteome</keyword>
<sequence>MSRIRDCGNKKGRANPTFLVLSTCQCQYIRGQRQGDDIRVERLSNRLRQDFATWRFSAKATSPINIDDPDVVSDCALRKARRSFS</sequence>
<gene>
    <name evidence="1" type="ordered locus">NGR_c20140</name>
</gene>
<dbReference type="KEGG" id="rhi:NGR_c20140"/>
<dbReference type="Proteomes" id="UP000001054">
    <property type="component" value="Chromosome"/>
</dbReference>
<evidence type="ECO:0000313" key="1">
    <source>
        <dbReference type="EMBL" id="ACP25777.1"/>
    </source>
</evidence>
<dbReference type="HOGENOM" id="CLU_2510400_0_0_5"/>
<dbReference type="AlphaFoldDB" id="C3MEA8"/>
<accession>C3MEA8</accession>
<reference evidence="1 2" key="1">
    <citation type="journal article" date="2009" name="Appl. Environ. Microbiol.">
        <title>Rhizobium sp. strain NGR234 possesses a remarkable number of secretion systems.</title>
        <authorList>
            <person name="Schmeisser C."/>
            <person name="Liesegang H."/>
            <person name="Krysciak D."/>
            <person name="Bakkou N."/>
            <person name="Le Quere A."/>
            <person name="Wollherr A."/>
            <person name="Heinemeyer I."/>
            <person name="Morgenstern B."/>
            <person name="Pommerening-Roeser A."/>
            <person name="Flores M."/>
            <person name="Palacios R."/>
            <person name="Brenner S."/>
            <person name="Gottschalk G."/>
            <person name="Schmitz R.A."/>
            <person name="Broughton W.J."/>
            <person name="Perret X."/>
            <person name="Strittmatter A.W."/>
            <person name="Streit W.R."/>
        </authorList>
    </citation>
    <scope>NUCLEOTIDE SEQUENCE [LARGE SCALE GENOMIC DNA]</scope>
    <source>
        <strain evidence="2">NBRC 101917 / NGR234</strain>
    </source>
</reference>
<proteinExistence type="predicted"/>